<sequence length="75" mass="8399">MLFCVHSPSACFPMLSSLLLDYGLYSRDTCHWTRHDFECFMVSLGPGLGTTFTIAANNLGASLFALPFYIFRIVL</sequence>
<proteinExistence type="predicted"/>
<accession>A0A6A4GBX4</accession>
<evidence type="ECO:0000256" key="1">
    <source>
        <dbReference type="SAM" id="Phobius"/>
    </source>
</evidence>
<name>A0A6A4GBX4_9AGAR</name>
<dbReference type="AlphaFoldDB" id="A0A6A4GBX4"/>
<dbReference type="Proteomes" id="UP000799118">
    <property type="component" value="Unassembled WGS sequence"/>
</dbReference>
<evidence type="ECO:0000313" key="2">
    <source>
        <dbReference type="EMBL" id="KAE9383042.1"/>
    </source>
</evidence>
<keyword evidence="1" id="KW-1133">Transmembrane helix</keyword>
<keyword evidence="3" id="KW-1185">Reference proteome</keyword>
<organism evidence="2 3">
    <name type="scientific">Gymnopus androsaceus JB14</name>
    <dbReference type="NCBI Taxonomy" id="1447944"/>
    <lineage>
        <taxon>Eukaryota</taxon>
        <taxon>Fungi</taxon>
        <taxon>Dikarya</taxon>
        <taxon>Basidiomycota</taxon>
        <taxon>Agaricomycotina</taxon>
        <taxon>Agaricomycetes</taxon>
        <taxon>Agaricomycetidae</taxon>
        <taxon>Agaricales</taxon>
        <taxon>Marasmiineae</taxon>
        <taxon>Omphalotaceae</taxon>
        <taxon>Gymnopus</taxon>
    </lineage>
</organism>
<keyword evidence="1" id="KW-0812">Transmembrane</keyword>
<gene>
    <name evidence="2" type="ORF">BT96DRAFT_1041316</name>
</gene>
<keyword evidence="1" id="KW-0472">Membrane</keyword>
<protein>
    <submittedName>
        <fullName evidence="2">Uncharacterized protein</fullName>
    </submittedName>
</protein>
<feature type="non-terminal residue" evidence="2">
    <location>
        <position position="75"/>
    </location>
</feature>
<feature type="transmembrane region" description="Helical" evidence="1">
    <location>
        <begin position="50"/>
        <end position="71"/>
    </location>
</feature>
<dbReference type="EMBL" id="ML770748">
    <property type="protein sequence ID" value="KAE9383042.1"/>
    <property type="molecule type" value="Genomic_DNA"/>
</dbReference>
<evidence type="ECO:0000313" key="3">
    <source>
        <dbReference type="Proteomes" id="UP000799118"/>
    </source>
</evidence>
<reference evidence="2" key="1">
    <citation type="journal article" date="2019" name="Environ. Microbiol.">
        <title>Fungal ecological strategies reflected in gene transcription - a case study of two litter decomposers.</title>
        <authorList>
            <person name="Barbi F."/>
            <person name="Kohler A."/>
            <person name="Barry K."/>
            <person name="Baskaran P."/>
            <person name="Daum C."/>
            <person name="Fauchery L."/>
            <person name="Ihrmark K."/>
            <person name="Kuo A."/>
            <person name="LaButti K."/>
            <person name="Lipzen A."/>
            <person name="Morin E."/>
            <person name="Grigoriev I.V."/>
            <person name="Henrissat B."/>
            <person name="Lindahl B."/>
            <person name="Martin F."/>
        </authorList>
    </citation>
    <scope>NUCLEOTIDE SEQUENCE</scope>
    <source>
        <strain evidence="2">JB14</strain>
    </source>
</reference>